<reference evidence="7 8" key="1">
    <citation type="submission" date="2018-04" db="EMBL/GenBank/DDBJ databases">
        <title>Bordetella sp. HZ20 isolated from seawater.</title>
        <authorList>
            <person name="Sun C."/>
        </authorList>
    </citation>
    <scope>NUCLEOTIDE SEQUENCE [LARGE SCALE GENOMIC DNA]</scope>
    <source>
        <strain evidence="7 8">HZ20</strain>
    </source>
</reference>
<dbReference type="InterPro" id="IPR001902">
    <property type="entry name" value="SLC26A/SulP_fam"/>
</dbReference>
<feature type="transmembrane region" description="Helical" evidence="5">
    <location>
        <begin position="134"/>
        <end position="159"/>
    </location>
</feature>
<dbReference type="Gene3D" id="3.30.750.24">
    <property type="entry name" value="STAS domain"/>
    <property type="match status" value="1"/>
</dbReference>
<proteinExistence type="predicted"/>
<protein>
    <submittedName>
        <fullName evidence="7">Sulfate transporter</fullName>
    </submittedName>
</protein>
<dbReference type="EMBL" id="CP028901">
    <property type="protein sequence ID" value="AWB33703.1"/>
    <property type="molecule type" value="Genomic_DNA"/>
</dbReference>
<keyword evidence="4 5" id="KW-0472">Membrane</keyword>
<name>A0A2R4XIX6_9BURK</name>
<evidence type="ECO:0000256" key="3">
    <source>
        <dbReference type="ARBA" id="ARBA00022989"/>
    </source>
</evidence>
<dbReference type="OrthoDB" id="9769739at2"/>
<feature type="transmembrane region" description="Helical" evidence="5">
    <location>
        <begin position="356"/>
        <end position="376"/>
    </location>
</feature>
<comment type="subcellular location">
    <subcellularLocation>
        <location evidence="1">Membrane</location>
        <topology evidence="1">Multi-pass membrane protein</topology>
    </subcellularLocation>
</comment>
<evidence type="ECO:0000313" key="7">
    <source>
        <dbReference type="EMBL" id="AWB33703.1"/>
    </source>
</evidence>
<feature type="transmembrane region" description="Helical" evidence="5">
    <location>
        <begin position="205"/>
        <end position="225"/>
    </location>
</feature>
<keyword evidence="3 5" id="KW-1133">Transmembrane helix</keyword>
<organism evidence="7 8">
    <name type="scientific">Orrella marina</name>
    <dbReference type="NCBI Taxonomy" id="2163011"/>
    <lineage>
        <taxon>Bacteria</taxon>
        <taxon>Pseudomonadati</taxon>
        <taxon>Pseudomonadota</taxon>
        <taxon>Betaproteobacteria</taxon>
        <taxon>Burkholderiales</taxon>
        <taxon>Alcaligenaceae</taxon>
        <taxon>Orrella</taxon>
    </lineage>
</organism>
<feature type="transmembrane region" description="Helical" evidence="5">
    <location>
        <begin position="53"/>
        <end position="69"/>
    </location>
</feature>
<dbReference type="CDD" id="cd07042">
    <property type="entry name" value="STAS_SulP_like_sulfate_transporter"/>
    <property type="match status" value="1"/>
</dbReference>
<dbReference type="PROSITE" id="PS50801">
    <property type="entry name" value="STAS"/>
    <property type="match status" value="1"/>
</dbReference>
<feature type="transmembrane region" description="Helical" evidence="5">
    <location>
        <begin position="388"/>
        <end position="421"/>
    </location>
</feature>
<dbReference type="Pfam" id="PF01740">
    <property type="entry name" value="STAS"/>
    <property type="match status" value="1"/>
</dbReference>
<dbReference type="AlphaFoldDB" id="A0A2R4XIX6"/>
<dbReference type="KEGG" id="boz:DBV39_08320"/>
<dbReference type="InterPro" id="IPR011547">
    <property type="entry name" value="SLC26A/SulP_dom"/>
</dbReference>
<accession>A0A2R4XIX6</accession>
<evidence type="ECO:0000256" key="1">
    <source>
        <dbReference type="ARBA" id="ARBA00004141"/>
    </source>
</evidence>
<feature type="transmembrane region" description="Helical" evidence="5">
    <location>
        <begin position="28"/>
        <end position="47"/>
    </location>
</feature>
<sequence length="596" mass="64416">MIKQRLTKIFGEWVLDVNARSLRVDMTAGLLGAVLVLPQAIAFAMLAGLPAEYGLYTAIIPCIIAALFGSSRHVMSGPTNANSLALFAMLTPLAVAGSSQYIQLALIVTVLVGLIQAAIGLLKLGSLANFISPAVLGGFTSGAAMLIAVHAIGSGLGISDASVHGTWPTLQHYVRHIDQVHWGTLIVALLTGIGALLVKRFLGMRWPFMLVGLIAGAVAGVLLNLTSAELGLTGVEQVGDIPSPWPAFHIPAISWQQLPDLVGIAFALSIVALGQTISIAKALATRSGQVIDPNREFTGQGLSNMVGGFFSSYVSCGSLNRSLPNLEAGAKTPLSSVASALLLMVLIALFHNLLAYIPVPGISALLILVAWSLFDIRRWKSLWQLERVEFLIAASTAIATVAIRMEVAILLGTLLSLLLYLNRTSKPAVRPLGFTDRSRNRQLEEIGQMTSPSEALQCPQLAMIRMEGDIYFGATAHVSAKLNDLRNRPDAPKHLLIMSRSMNFIDLAGAELWEQERQSRKKMGGDLYFHRPRNDVIKMWRKTGFVERMGSNHIFLTKEQAIATIFSSLDHDICRGCNVRAFRECAQIPFEPSQKS</sequence>
<dbReference type="GO" id="GO:0016020">
    <property type="term" value="C:membrane"/>
    <property type="evidence" value="ECO:0007669"/>
    <property type="project" value="UniProtKB-SubCell"/>
</dbReference>
<dbReference type="InterPro" id="IPR002645">
    <property type="entry name" value="STAS_dom"/>
</dbReference>
<evidence type="ECO:0000256" key="4">
    <source>
        <dbReference type="ARBA" id="ARBA00023136"/>
    </source>
</evidence>
<dbReference type="GO" id="GO:0055085">
    <property type="term" value="P:transmembrane transport"/>
    <property type="evidence" value="ECO:0007669"/>
    <property type="project" value="InterPro"/>
</dbReference>
<evidence type="ECO:0000313" key="8">
    <source>
        <dbReference type="Proteomes" id="UP000244571"/>
    </source>
</evidence>
<dbReference type="Pfam" id="PF00916">
    <property type="entry name" value="Sulfate_transp"/>
    <property type="match status" value="1"/>
</dbReference>
<dbReference type="InterPro" id="IPR036513">
    <property type="entry name" value="STAS_dom_sf"/>
</dbReference>
<feature type="transmembrane region" description="Helical" evidence="5">
    <location>
        <begin position="104"/>
        <end position="122"/>
    </location>
</feature>
<keyword evidence="2 5" id="KW-0812">Transmembrane</keyword>
<feature type="domain" description="STAS" evidence="6">
    <location>
        <begin position="451"/>
        <end position="565"/>
    </location>
</feature>
<evidence type="ECO:0000256" key="2">
    <source>
        <dbReference type="ARBA" id="ARBA00022692"/>
    </source>
</evidence>
<feature type="transmembrane region" description="Helical" evidence="5">
    <location>
        <begin position="81"/>
        <end position="98"/>
    </location>
</feature>
<dbReference type="Proteomes" id="UP000244571">
    <property type="component" value="Chromosome"/>
</dbReference>
<keyword evidence="8" id="KW-1185">Reference proteome</keyword>
<dbReference type="RefSeq" id="WP_108621132.1">
    <property type="nucleotide sequence ID" value="NZ_CP028901.1"/>
</dbReference>
<feature type="transmembrane region" description="Helical" evidence="5">
    <location>
        <begin position="261"/>
        <end position="280"/>
    </location>
</feature>
<evidence type="ECO:0000259" key="6">
    <source>
        <dbReference type="PROSITE" id="PS50801"/>
    </source>
</evidence>
<feature type="transmembrane region" description="Helical" evidence="5">
    <location>
        <begin position="179"/>
        <end position="198"/>
    </location>
</feature>
<dbReference type="SUPFAM" id="SSF52091">
    <property type="entry name" value="SpoIIaa-like"/>
    <property type="match status" value="1"/>
</dbReference>
<dbReference type="PANTHER" id="PTHR11814">
    <property type="entry name" value="SULFATE TRANSPORTER"/>
    <property type="match status" value="1"/>
</dbReference>
<evidence type="ECO:0000256" key="5">
    <source>
        <dbReference type="SAM" id="Phobius"/>
    </source>
</evidence>
<gene>
    <name evidence="7" type="ORF">DBV39_08320</name>
</gene>